<evidence type="ECO:0000259" key="1">
    <source>
        <dbReference type="Pfam" id="PF01551"/>
    </source>
</evidence>
<dbReference type="EMBL" id="AP014809">
    <property type="protein sequence ID" value="BAU89057.1"/>
    <property type="molecule type" value="Genomic_DNA"/>
</dbReference>
<protein>
    <submittedName>
        <fullName evidence="2">Peptidase M23</fullName>
    </submittedName>
</protein>
<dbReference type="CDD" id="cd12797">
    <property type="entry name" value="M23_peptidase"/>
    <property type="match status" value="1"/>
</dbReference>
<reference evidence="2 3" key="1">
    <citation type="journal article" date="2016" name="Genome Announc.">
        <title>Complete Genome Sequence of Methylobacterium populi P-1M, Isolated from Pink-Pigmented Household Biofilm.</title>
        <authorList>
            <person name="Morohoshi T."/>
            <person name="Ikeda T."/>
        </authorList>
    </citation>
    <scope>NUCLEOTIDE SEQUENCE [LARGE SCALE GENOMIC DNA]</scope>
    <source>
        <strain evidence="2 3">P-1M</strain>
    </source>
</reference>
<dbReference type="Proteomes" id="UP000218288">
    <property type="component" value="Chromosome"/>
</dbReference>
<sequence>MESPAGSVRIARRFCAAALVLATQDAGAQAAPCPRRVPVEAPIARPFGIGLRPLSLTPVLHAGVVYVTRPGLTVRALGDGLVASCKAAGRRGSHLWITQRGGLRLRYGPLSTRLRPHAVVQAGAVLGTTLRTPLTLRGLRHGRWVDPLRAACGPVG</sequence>
<dbReference type="SUPFAM" id="SSF51261">
    <property type="entry name" value="Duplicated hybrid motif"/>
    <property type="match status" value="1"/>
</dbReference>
<dbReference type="InterPro" id="IPR016047">
    <property type="entry name" value="M23ase_b-sheet_dom"/>
</dbReference>
<feature type="domain" description="M23ase beta-sheet core" evidence="1">
    <location>
        <begin position="61"/>
        <end position="132"/>
    </location>
</feature>
<name>A0A169QKZ6_9HYPH</name>
<dbReference type="Gene3D" id="2.70.70.10">
    <property type="entry name" value="Glucose Permease (Domain IIA)"/>
    <property type="match status" value="1"/>
</dbReference>
<organism evidence="2 3">
    <name type="scientific">Methylorubrum populi</name>
    <dbReference type="NCBI Taxonomy" id="223967"/>
    <lineage>
        <taxon>Bacteria</taxon>
        <taxon>Pseudomonadati</taxon>
        <taxon>Pseudomonadota</taxon>
        <taxon>Alphaproteobacteria</taxon>
        <taxon>Hyphomicrobiales</taxon>
        <taxon>Methylobacteriaceae</taxon>
        <taxon>Methylorubrum</taxon>
    </lineage>
</organism>
<dbReference type="AlphaFoldDB" id="A0A169QKZ6"/>
<evidence type="ECO:0000313" key="3">
    <source>
        <dbReference type="Proteomes" id="UP000218288"/>
    </source>
</evidence>
<gene>
    <name evidence="2" type="ORF">MPPM_0452</name>
</gene>
<accession>A0A169QKZ6</accession>
<proteinExistence type="predicted"/>
<evidence type="ECO:0000313" key="2">
    <source>
        <dbReference type="EMBL" id="BAU89057.1"/>
    </source>
</evidence>
<dbReference type="InterPro" id="IPR011055">
    <property type="entry name" value="Dup_hybrid_motif"/>
</dbReference>
<dbReference type="Pfam" id="PF01551">
    <property type="entry name" value="Peptidase_M23"/>
    <property type="match status" value="1"/>
</dbReference>